<comment type="caution">
    <text evidence="3">The sequence shown here is derived from an EMBL/GenBank/DDBJ whole genome shotgun (WGS) entry which is preliminary data.</text>
</comment>
<reference evidence="3 4" key="1">
    <citation type="submission" date="2020-04" db="EMBL/GenBank/DDBJ databases">
        <authorList>
            <person name="Zhang R."/>
            <person name="Schippers A."/>
        </authorList>
    </citation>
    <scope>NUCLEOTIDE SEQUENCE [LARGE SCALE GENOMIC DNA]</scope>
    <source>
        <strain evidence="3 4">DSM 109850</strain>
    </source>
</reference>
<name>A0A7Y0Q3L1_9FIRM</name>
<evidence type="ECO:0000259" key="2">
    <source>
        <dbReference type="Pfam" id="PF00144"/>
    </source>
</evidence>
<dbReference type="AlphaFoldDB" id="A0A7Y0Q3L1"/>
<evidence type="ECO:0000313" key="3">
    <source>
        <dbReference type="EMBL" id="NMP23101.1"/>
    </source>
</evidence>
<dbReference type="Proteomes" id="UP000533476">
    <property type="component" value="Unassembled WGS sequence"/>
</dbReference>
<accession>A0A7Y0Q3L1</accession>
<sequence length="357" mass="38582">MKDRRASVINRIAGWENANRLLDKAINEGTLPGATAAAGVGGEVLWRYVGGQAQVLGGPPRAMREDTWFDLASLTKVMATLPSLLVLASQGELSFGDSVRRFFPAWEARWDRVMLRHLLTHSGGLVPHRDYYQSIQGIDAYLAAISVEPWDAEPGRQVSYSDLGFITLGAVVERVSGLSLDRFAEEAVFEPLGIQEVRFRPDASMALNCAATELENGTAILGVVHDENARAIGGVAGHAGLFGTLDAVSRYAISWSQDAYSLFSSAVREKALSLHTEGLNGRRGLGWVLLGDGYDVGGDFWPATGGGHTGFTGTSLQFDPKSGIWAVLLTNRVHFGRGTNINSLRRAFHNIVMEILG</sequence>
<evidence type="ECO:0000313" key="4">
    <source>
        <dbReference type="Proteomes" id="UP000533476"/>
    </source>
</evidence>
<feature type="domain" description="Beta-lactamase-related" evidence="2">
    <location>
        <begin position="20"/>
        <end position="337"/>
    </location>
</feature>
<dbReference type="InterPro" id="IPR050789">
    <property type="entry name" value="Diverse_Enzym_Activities"/>
</dbReference>
<dbReference type="GO" id="GO:0016787">
    <property type="term" value="F:hydrolase activity"/>
    <property type="evidence" value="ECO:0007669"/>
    <property type="project" value="UniProtKB-KW"/>
</dbReference>
<dbReference type="SUPFAM" id="SSF56601">
    <property type="entry name" value="beta-lactamase/transpeptidase-like"/>
    <property type="match status" value="1"/>
</dbReference>
<dbReference type="EMBL" id="JABBVZ010000040">
    <property type="protein sequence ID" value="NMP23101.1"/>
    <property type="molecule type" value="Genomic_DNA"/>
</dbReference>
<proteinExistence type="predicted"/>
<dbReference type="InterPro" id="IPR012338">
    <property type="entry name" value="Beta-lactam/transpept-like"/>
</dbReference>
<dbReference type="PANTHER" id="PTHR43283">
    <property type="entry name" value="BETA-LACTAMASE-RELATED"/>
    <property type="match status" value="1"/>
</dbReference>
<dbReference type="Pfam" id="PF00144">
    <property type="entry name" value="Beta-lactamase"/>
    <property type="match status" value="1"/>
</dbReference>
<protein>
    <submittedName>
        <fullName evidence="3">Beta-lactamase family protein</fullName>
    </submittedName>
</protein>
<dbReference type="PANTHER" id="PTHR43283:SF11">
    <property type="entry name" value="BETA-LACTAMASE-RELATED DOMAIN-CONTAINING PROTEIN"/>
    <property type="match status" value="1"/>
</dbReference>
<evidence type="ECO:0000256" key="1">
    <source>
        <dbReference type="ARBA" id="ARBA00022801"/>
    </source>
</evidence>
<keyword evidence="1" id="KW-0378">Hydrolase</keyword>
<dbReference type="Gene3D" id="3.40.710.10">
    <property type="entry name" value="DD-peptidase/beta-lactamase superfamily"/>
    <property type="match status" value="1"/>
</dbReference>
<gene>
    <name evidence="3" type="ORF">HIJ39_12195</name>
</gene>
<organism evidence="3 4">
    <name type="scientific">Sulfobacillus harzensis</name>
    <dbReference type="NCBI Taxonomy" id="2729629"/>
    <lineage>
        <taxon>Bacteria</taxon>
        <taxon>Bacillati</taxon>
        <taxon>Bacillota</taxon>
        <taxon>Clostridia</taxon>
        <taxon>Eubacteriales</taxon>
        <taxon>Clostridiales Family XVII. Incertae Sedis</taxon>
        <taxon>Sulfobacillus</taxon>
    </lineage>
</organism>
<dbReference type="InterPro" id="IPR001466">
    <property type="entry name" value="Beta-lactam-related"/>
</dbReference>
<keyword evidence="4" id="KW-1185">Reference proteome</keyword>